<reference evidence="5 6" key="1">
    <citation type="submission" date="2021-01" db="EMBL/GenBank/DDBJ databases">
        <title>Chryseolinea sp. Jin1 Genome sequencing and assembly.</title>
        <authorList>
            <person name="Kim I."/>
        </authorList>
    </citation>
    <scope>NUCLEOTIDE SEQUENCE [LARGE SCALE GENOMIC DNA]</scope>
    <source>
        <strain evidence="5 6">Jin1</strain>
    </source>
</reference>
<keyword evidence="3" id="KW-0804">Transcription</keyword>
<dbReference type="RefSeq" id="WP_202007588.1">
    <property type="nucleotide sequence ID" value="NZ_JAERRB010000001.1"/>
</dbReference>
<dbReference type="InterPro" id="IPR020449">
    <property type="entry name" value="Tscrpt_reg_AraC-type_HTH"/>
</dbReference>
<dbReference type="InterPro" id="IPR037923">
    <property type="entry name" value="HTH-like"/>
</dbReference>
<name>A0ABS1KLL2_9BACT</name>
<evidence type="ECO:0000256" key="3">
    <source>
        <dbReference type="ARBA" id="ARBA00023163"/>
    </source>
</evidence>
<sequence>MNLLATDHTPVYCLDSFSKKANDALFYIEDLQTHLREHAFVSEPHRHDFYLLLYVTHGGGEHVIDFEKYTVSPGSYFVMTPGQVHAWNLEPGTDGYILFFVPEFYRMAWSENSLLEFPFFHSLHPHPHILLSRDADAMPHTVITEMHREFHRTSPVDLRLLRSYLDVVLLKLSQHYRTETNQVASQGLTFKLRKLEEMIDAHYTTLKQPRDYAESMHLSASYLNNLCKKALGKTLSDLIHERVILEAKRYFAYSDLTVAEIAAALKFSESSYFIRFFKKETGLTPEQFKESLIRAIK</sequence>
<evidence type="ECO:0000256" key="2">
    <source>
        <dbReference type="ARBA" id="ARBA00023125"/>
    </source>
</evidence>
<protein>
    <submittedName>
        <fullName evidence="5">Helix-turn-helix domain-containing protein</fullName>
    </submittedName>
</protein>
<organism evidence="5 6">
    <name type="scientific">Chryseolinea lacunae</name>
    <dbReference type="NCBI Taxonomy" id="2801331"/>
    <lineage>
        <taxon>Bacteria</taxon>
        <taxon>Pseudomonadati</taxon>
        <taxon>Bacteroidota</taxon>
        <taxon>Cytophagia</taxon>
        <taxon>Cytophagales</taxon>
        <taxon>Fulvivirgaceae</taxon>
        <taxon>Chryseolinea</taxon>
    </lineage>
</organism>
<evidence type="ECO:0000313" key="6">
    <source>
        <dbReference type="Proteomes" id="UP000613030"/>
    </source>
</evidence>
<keyword evidence="6" id="KW-1185">Reference proteome</keyword>
<dbReference type="EMBL" id="JAERRB010000001">
    <property type="protein sequence ID" value="MBL0740355.1"/>
    <property type="molecule type" value="Genomic_DNA"/>
</dbReference>
<accession>A0ABS1KLL2</accession>
<dbReference type="PANTHER" id="PTHR43280:SF32">
    <property type="entry name" value="TRANSCRIPTIONAL REGULATORY PROTEIN"/>
    <property type="match status" value="1"/>
</dbReference>
<comment type="caution">
    <text evidence="5">The sequence shown here is derived from an EMBL/GenBank/DDBJ whole genome shotgun (WGS) entry which is preliminary data.</text>
</comment>
<proteinExistence type="predicted"/>
<dbReference type="Pfam" id="PF12833">
    <property type="entry name" value="HTH_18"/>
    <property type="match status" value="1"/>
</dbReference>
<gene>
    <name evidence="5" type="ORF">JI741_03960</name>
</gene>
<evidence type="ECO:0000259" key="4">
    <source>
        <dbReference type="PROSITE" id="PS01124"/>
    </source>
</evidence>
<dbReference type="InterPro" id="IPR018060">
    <property type="entry name" value="HTH_AraC"/>
</dbReference>
<dbReference type="Pfam" id="PF02311">
    <property type="entry name" value="AraC_binding"/>
    <property type="match status" value="1"/>
</dbReference>
<dbReference type="SUPFAM" id="SSF46689">
    <property type="entry name" value="Homeodomain-like"/>
    <property type="match status" value="1"/>
</dbReference>
<dbReference type="Proteomes" id="UP000613030">
    <property type="component" value="Unassembled WGS sequence"/>
</dbReference>
<dbReference type="Gene3D" id="1.10.10.60">
    <property type="entry name" value="Homeodomain-like"/>
    <property type="match status" value="1"/>
</dbReference>
<dbReference type="SUPFAM" id="SSF51215">
    <property type="entry name" value="Regulatory protein AraC"/>
    <property type="match status" value="1"/>
</dbReference>
<dbReference type="PRINTS" id="PR00032">
    <property type="entry name" value="HTHARAC"/>
</dbReference>
<dbReference type="InterPro" id="IPR003313">
    <property type="entry name" value="AraC-bd"/>
</dbReference>
<keyword evidence="2" id="KW-0238">DNA-binding</keyword>
<evidence type="ECO:0000313" key="5">
    <source>
        <dbReference type="EMBL" id="MBL0740355.1"/>
    </source>
</evidence>
<dbReference type="PROSITE" id="PS01124">
    <property type="entry name" value="HTH_ARAC_FAMILY_2"/>
    <property type="match status" value="1"/>
</dbReference>
<dbReference type="InterPro" id="IPR014710">
    <property type="entry name" value="RmlC-like_jellyroll"/>
</dbReference>
<dbReference type="SMART" id="SM00342">
    <property type="entry name" value="HTH_ARAC"/>
    <property type="match status" value="1"/>
</dbReference>
<dbReference type="PANTHER" id="PTHR43280">
    <property type="entry name" value="ARAC-FAMILY TRANSCRIPTIONAL REGULATOR"/>
    <property type="match status" value="1"/>
</dbReference>
<evidence type="ECO:0000256" key="1">
    <source>
        <dbReference type="ARBA" id="ARBA00023015"/>
    </source>
</evidence>
<keyword evidence="1" id="KW-0805">Transcription regulation</keyword>
<dbReference type="Gene3D" id="2.60.120.10">
    <property type="entry name" value="Jelly Rolls"/>
    <property type="match status" value="1"/>
</dbReference>
<dbReference type="InterPro" id="IPR009057">
    <property type="entry name" value="Homeodomain-like_sf"/>
</dbReference>
<feature type="domain" description="HTH araC/xylS-type" evidence="4">
    <location>
        <begin position="193"/>
        <end position="291"/>
    </location>
</feature>